<keyword evidence="4" id="KW-1185">Reference proteome</keyword>
<dbReference type="EMBL" id="JAUJEA010000013">
    <property type="protein sequence ID" value="MDN5204806.1"/>
    <property type="molecule type" value="Genomic_DNA"/>
</dbReference>
<evidence type="ECO:0000259" key="2">
    <source>
        <dbReference type="Pfam" id="PF01551"/>
    </source>
</evidence>
<keyword evidence="3" id="KW-0378">Hydrolase</keyword>
<dbReference type="InterPro" id="IPR016047">
    <property type="entry name" value="M23ase_b-sheet_dom"/>
</dbReference>
<evidence type="ECO:0000313" key="4">
    <source>
        <dbReference type="Proteomes" id="UP001172082"/>
    </source>
</evidence>
<accession>A0ABT8KVN7</accession>
<protein>
    <submittedName>
        <fullName evidence="3">M23 family metallopeptidase</fullName>
        <ecNumber evidence="3">3.4.-.-</ecNumber>
    </submittedName>
</protein>
<dbReference type="EC" id="3.4.-.-" evidence="3"/>
<keyword evidence="1" id="KW-0472">Membrane</keyword>
<dbReference type="CDD" id="cd12797">
    <property type="entry name" value="M23_peptidase"/>
    <property type="match status" value="1"/>
</dbReference>
<evidence type="ECO:0000256" key="1">
    <source>
        <dbReference type="SAM" id="Phobius"/>
    </source>
</evidence>
<dbReference type="InterPro" id="IPR011055">
    <property type="entry name" value="Dup_hybrid_motif"/>
</dbReference>
<dbReference type="Gene3D" id="2.70.70.10">
    <property type="entry name" value="Glucose Permease (Domain IIA)"/>
    <property type="match status" value="1"/>
</dbReference>
<dbReference type="RefSeq" id="WP_346754830.1">
    <property type="nucleotide sequence ID" value="NZ_JAUJEA010000013.1"/>
</dbReference>
<keyword evidence="1" id="KW-0812">Transmembrane</keyword>
<dbReference type="Proteomes" id="UP001172082">
    <property type="component" value="Unassembled WGS sequence"/>
</dbReference>
<evidence type="ECO:0000313" key="3">
    <source>
        <dbReference type="EMBL" id="MDN5204806.1"/>
    </source>
</evidence>
<reference evidence="3" key="1">
    <citation type="submission" date="2023-06" db="EMBL/GenBank/DDBJ databases">
        <title>Genomic of Parafulvivirga corallium.</title>
        <authorList>
            <person name="Wang G."/>
        </authorList>
    </citation>
    <scope>NUCLEOTIDE SEQUENCE</scope>
    <source>
        <strain evidence="3">BMA10</strain>
    </source>
</reference>
<organism evidence="3 4">
    <name type="scientific">Splendidivirga corallicola</name>
    <dbReference type="NCBI Taxonomy" id="3051826"/>
    <lineage>
        <taxon>Bacteria</taxon>
        <taxon>Pseudomonadati</taxon>
        <taxon>Bacteroidota</taxon>
        <taxon>Cytophagia</taxon>
        <taxon>Cytophagales</taxon>
        <taxon>Splendidivirgaceae</taxon>
        <taxon>Splendidivirga</taxon>
    </lineage>
</organism>
<feature type="domain" description="M23ase beta-sheet core" evidence="2">
    <location>
        <begin position="152"/>
        <end position="250"/>
    </location>
</feature>
<gene>
    <name evidence="3" type="ORF">QQ008_25675</name>
</gene>
<dbReference type="SUPFAM" id="SSF51261">
    <property type="entry name" value="Duplicated hybrid motif"/>
    <property type="match status" value="1"/>
</dbReference>
<feature type="transmembrane region" description="Helical" evidence="1">
    <location>
        <begin position="6"/>
        <end position="26"/>
    </location>
</feature>
<name>A0ABT8KVN7_9BACT</name>
<sequence length="315" mass="36500">MKLQPTIYLSIILITTFLTQTTVLFGQNPIKISYERDENKGSYVFYCENSDVCSYIVEIRFDQLVNLRASRSLPFKGTVQRGRTKLFELNPVAQNQSTSLNYSYSYRKGCLRPKVDWDLLYLLPVAKGNKTKVSELSYLGERFGNEKKSKNWYALSFGMSVGDTVYAARKGIVVEVIDHFAQDGDNIIFARDRNYVQIEHEDCTYGQYELFRKNGIFVEKGDFINPGDPLGIIGGKNYQTGDQLRFSVFYADEYPIEKDGNAVLKKNYWTYVPLKFHVKGGTTRLLNGKEYESEHVEEIIIQEMSKKERKRWMKE</sequence>
<dbReference type="GO" id="GO:0016787">
    <property type="term" value="F:hydrolase activity"/>
    <property type="evidence" value="ECO:0007669"/>
    <property type="project" value="UniProtKB-KW"/>
</dbReference>
<keyword evidence="1" id="KW-1133">Transmembrane helix</keyword>
<dbReference type="Pfam" id="PF01551">
    <property type="entry name" value="Peptidase_M23"/>
    <property type="match status" value="1"/>
</dbReference>
<proteinExistence type="predicted"/>
<comment type="caution">
    <text evidence="3">The sequence shown here is derived from an EMBL/GenBank/DDBJ whole genome shotgun (WGS) entry which is preliminary data.</text>
</comment>